<dbReference type="InterPro" id="IPR021954">
    <property type="entry name" value="CRR7"/>
</dbReference>
<keyword evidence="2" id="KW-1185">Reference proteome</keyword>
<name>A0A1Z3HH87_9CYAN</name>
<evidence type="ECO:0000313" key="1">
    <source>
        <dbReference type="EMBL" id="ASC69640.1"/>
    </source>
</evidence>
<gene>
    <name evidence="1" type="ORF">XM38_005690</name>
</gene>
<dbReference type="RefSeq" id="WP_256995520.1">
    <property type="nucleotide sequence ID" value="NZ_CP021983.2"/>
</dbReference>
<dbReference type="Proteomes" id="UP000191901">
    <property type="component" value="Chromosome"/>
</dbReference>
<dbReference type="Gene3D" id="3.90.940.40">
    <property type="entry name" value="Protein CHLORORESPIRATORY REDUCTION 7"/>
    <property type="match status" value="1"/>
</dbReference>
<protein>
    <recommendedName>
        <fullName evidence="3">Chlororespiratory reduction protein 7</fullName>
    </recommendedName>
</protein>
<evidence type="ECO:0000313" key="2">
    <source>
        <dbReference type="Proteomes" id="UP000191901"/>
    </source>
</evidence>
<dbReference type="Pfam" id="PF12095">
    <property type="entry name" value="CRR7"/>
    <property type="match status" value="1"/>
</dbReference>
<proteinExistence type="predicted"/>
<dbReference type="STRING" id="1641165.XM38_10120"/>
<accession>A0A1Z3HH87</accession>
<organism evidence="1 2">
    <name type="scientific">Halomicronema hongdechloris C2206</name>
    <dbReference type="NCBI Taxonomy" id="1641165"/>
    <lineage>
        <taxon>Bacteria</taxon>
        <taxon>Bacillati</taxon>
        <taxon>Cyanobacteriota</taxon>
        <taxon>Cyanophyceae</taxon>
        <taxon>Nodosilineales</taxon>
        <taxon>Nodosilineaceae</taxon>
        <taxon>Halomicronema</taxon>
    </lineage>
</organism>
<dbReference type="AlphaFoldDB" id="A0A1Z3HH87"/>
<reference evidence="1 2" key="1">
    <citation type="journal article" date="2016" name="Biochim. Biophys. Acta">
        <title>Characterization of red-shifted phycobilisomes isolated from the chlorophyll f-containing cyanobacterium Halomicronema hongdechloris.</title>
        <authorList>
            <person name="Li Y."/>
            <person name="Lin Y."/>
            <person name="Garvey C.J."/>
            <person name="Birch D."/>
            <person name="Corkery R.W."/>
            <person name="Loughlin P.C."/>
            <person name="Scheer H."/>
            <person name="Willows R.D."/>
            <person name="Chen M."/>
        </authorList>
    </citation>
    <scope>NUCLEOTIDE SEQUENCE [LARGE SCALE GENOMIC DNA]</scope>
    <source>
        <strain evidence="1 2">C2206</strain>
    </source>
</reference>
<dbReference type="InterPro" id="IPR038150">
    <property type="entry name" value="CRR7-like_sf"/>
</dbReference>
<evidence type="ECO:0008006" key="3">
    <source>
        <dbReference type="Google" id="ProtNLM"/>
    </source>
</evidence>
<sequence>MLEMTLYGIAMPDAIMYRDDDMYVLLIPGQDEVFLTPDELLERLKGVLADCQEALPRELRALENLDAQARHLRDTACEFERQPGERWQWYVVRLEK</sequence>
<dbReference type="EMBL" id="CP021983">
    <property type="protein sequence ID" value="ASC69640.1"/>
    <property type="molecule type" value="Genomic_DNA"/>
</dbReference>
<dbReference type="KEGG" id="hhg:XM38_005690"/>
<dbReference type="PANTHER" id="PTHR36803">
    <property type="entry name" value="PROTEIN CHLORORESPIRATORY REDUCTION 7, CHLOROPLASTIC"/>
    <property type="match status" value="1"/>
</dbReference>
<dbReference type="PANTHER" id="PTHR36803:SF1">
    <property type="entry name" value="PROTEIN CHLORORESPIRATORY REDUCTION 7, CHLOROPLASTIC"/>
    <property type="match status" value="1"/>
</dbReference>